<organism evidence="2">
    <name type="scientific">Arion vulgaris</name>
    <dbReference type="NCBI Taxonomy" id="1028688"/>
    <lineage>
        <taxon>Eukaryota</taxon>
        <taxon>Metazoa</taxon>
        <taxon>Spiralia</taxon>
        <taxon>Lophotrochozoa</taxon>
        <taxon>Mollusca</taxon>
        <taxon>Gastropoda</taxon>
        <taxon>Heterobranchia</taxon>
        <taxon>Euthyneura</taxon>
        <taxon>Panpulmonata</taxon>
        <taxon>Eupulmonata</taxon>
        <taxon>Stylommatophora</taxon>
        <taxon>Helicina</taxon>
        <taxon>Arionoidea</taxon>
        <taxon>Arionidae</taxon>
        <taxon>Arion</taxon>
    </lineage>
</organism>
<evidence type="ECO:0000313" key="2">
    <source>
        <dbReference type="EMBL" id="CEK97869.1"/>
    </source>
</evidence>
<dbReference type="AlphaFoldDB" id="A0A0B7BXD2"/>
<feature type="region of interest" description="Disordered" evidence="1">
    <location>
        <begin position="1"/>
        <end position="76"/>
    </location>
</feature>
<reference evidence="2" key="1">
    <citation type="submission" date="2014-12" db="EMBL/GenBank/DDBJ databases">
        <title>Insight into the proteome of Arion vulgaris.</title>
        <authorList>
            <person name="Aradska J."/>
            <person name="Bulat T."/>
            <person name="Smidak R."/>
            <person name="Sarate P."/>
            <person name="Gangsoo J."/>
            <person name="Sialana F."/>
            <person name="Bilban M."/>
            <person name="Lubec G."/>
        </authorList>
    </citation>
    <scope>NUCLEOTIDE SEQUENCE</scope>
    <source>
        <tissue evidence="2">Skin</tissue>
    </source>
</reference>
<evidence type="ECO:0000256" key="1">
    <source>
        <dbReference type="SAM" id="MobiDB-lite"/>
    </source>
</evidence>
<name>A0A0B7BXD2_9EUPU</name>
<feature type="compositionally biased region" description="Polar residues" evidence="1">
    <location>
        <begin position="60"/>
        <end position="76"/>
    </location>
</feature>
<protein>
    <submittedName>
        <fullName evidence="2">Uncharacterized protein</fullName>
    </submittedName>
</protein>
<gene>
    <name evidence="2" type="primary">ORF217136</name>
</gene>
<feature type="non-terminal residue" evidence="2">
    <location>
        <position position="1"/>
    </location>
</feature>
<feature type="compositionally biased region" description="Polar residues" evidence="1">
    <location>
        <begin position="1"/>
        <end position="24"/>
    </location>
</feature>
<feature type="non-terminal residue" evidence="2">
    <location>
        <position position="76"/>
    </location>
</feature>
<feature type="compositionally biased region" description="Low complexity" evidence="1">
    <location>
        <begin position="25"/>
        <end position="34"/>
    </location>
</feature>
<dbReference type="EMBL" id="HACG01050998">
    <property type="protein sequence ID" value="CEK97869.1"/>
    <property type="molecule type" value="Transcribed_RNA"/>
</dbReference>
<accession>A0A0B7BXD2</accession>
<sequence>NKSSNNMTAISNKKKNTSVGQTPRSTSSSALSSTAHEKKTGQTALPPPANIPANAITNNKSSESGIPRRQSSGSSS</sequence>
<proteinExistence type="predicted"/>